<accession>A0A6J7XNA5</accession>
<dbReference type="EMBL" id="LR798460">
    <property type="protein sequence ID" value="CAB5237968.1"/>
    <property type="molecule type" value="Genomic_DNA"/>
</dbReference>
<proteinExistence type="predicted"/>
<protein>
    <submittedName>
        <fullName evidence="1">Uncharacterized protein</fullName>
    </submittedName>
</protein>
<sequence>MAGEEMAEAPLKQEKITCLGGAYDGQEVWVTEDSNSVEWSTGHVYVRTREGSTEWEFHPQRSSEAQTRLKNFLYSRNHRKKGKK</sequence>
<name>A0A6J7XNA5_9CAUD</name>
<gene>
    <name evidence="1" type="ORF">UFOVP142_50</name>
</gene>
<evidence type="ECO:0000313" key="1">
    <source>
        <dbReference type="EMBL" id="CAB5237968.1"/>
    </source>
</evidence>
<organism evidence="1">
    <name type="scientific">uncultured Caudovirales phage</name>
    <dbReference type="NCBI Taxonomy" id="2100421"/>
    <lineage>
        <taxon>Viruses</taxon>
        <taxon>Duplodnaviria</taxon>
        <taxon>Heunggongvirae</taxon>
        <taxon>Uroviricota</taxon>
        <taxon>Caudoviricetes</taxon>
        <taxon>Peduoviridae</taxon>
        <taxon>Maltschvirus</taxon>
        <taxon>Maltschvirus maltsch</taxon>
    </lineage>
</organism>
<reference evidence="1" key="1">
    <citation type="submission" date="2020-05" db="EMBL/GenBank/DDBJ databases">
        <authorList>
            <person name="Chiriac C."/>
            <person name="Salcher M."/>
            <person name="Ghai R."/>
            <person name="Kavagutti S V."/>
        </authorList>
    </citation>
    <scope>NUCLEOTIDE SEQUENCE</scope>
</reference>